<feature type="compositionally biased region" description="Polar residues" evidence="3">
    <location>
        <begin position="731"/>
        <end position="741"/>
    </location>
</feature>
<feature type="compositionally biased region" description="Polar residues" evidence="3">
    <location>
        <begin position="847"/>
        <end position="860"/>
    </location>
</feature>
<evidence type="ECO:0000256" key="3">
    <source>
        <dbReference type="SAM" id="MobiDB-lite"/>
    </source>
</evidence>
<dbReference type="InterPro" id="IPR011009">
    <property type="entry name" value="Kinase-like_dom_sf"/>
</dbReference>
<feature type="compositionally biased region" description="Basic and acidic residues" evidence="3">
    <location>
        <begin position="784"/>
        <end position="800"/>
    </location>
</feature>
<feature type="region of interest" description="Disordered" evidence="3">
    <location>
        <begin position="341"/>
        <end position="398"/>
    </location>
</feature>
<dbReference type="PROSITE" id="PS00108">
    <property type="entry name" value="PROTEIN_KINASE_ST"/>
    <property type="match status" value="1"/>
</dbReference>
<keyword evidence="1" id="KW-0547">Nucleotide-binding</keyword>
<dbReference type="SMART" id="SM00220">
    <property type="entry name" value="S_TKc"/>
    <property type="match status" value="1"/>
</dbReference>
<keyword evidence="2" id="KW-0067">ATP-binding</keyword>
<dbReference type="SUPFAM" id="SSF56112">
    <property type="entry name" value="Protein kinase-like (PK-like)"/>
    <property type="match status" value="1"/>
</dbReference>
<dbReference type="InterPro" id="IPR008271">
    <property type="entry name" value="Ser/Thr_kinase_AS"/>
</dbReference>
<keyword evidence="5" id="KW-0808">Transferase</keyword>
<feature type="compositionally biased region" description="Acidic residues" evidence="3">
    <location>
        <begin position="475"/>
        <end position="489"/>
    </location>
</feature>
<reference evidence="5 6" key="1">
    <citation type="journal article" date="2021" name="MBio">
        <title>A New Model Trypanosomatid, Novymonas esmeraldas: Genomic Perception of Its 'Candidatus Pandoraea novymonadis' Endosymbiont.</title>
        <authorList>
            <person name="Zakharova A."/>
            <person name="Saura A."/>
            <person name="Butenko A."/>
            <person name="Podesvova L."/>
            <person name="Warmusova S."/>
            <person name="Kostygov A.Y."/>
            <person name="Nenarokova A."/>
            <person name="Lukes J."/>
            <person name="Opperdoes F.R."/>
            <person name="Yurchenko V."/>
        </authorList>
    </citation>
    <scope>NUCLEOTIDE SEQUENCE [LARGE SCALE GENOMIC DNA]</scope>
    <source>
        <strain evidence="5 6">E262AT.01</strain>
    </source>
</reference>
<feature type="region of interest" description="Disordered" evidence="3">
    <location>
        <begin position="600"/>
        <end position="637"/>
    </location>
</feature>
<dbReference type="GO" id="GO:0005737">
    <property type="term" value="C:cytoplasm"/>
    <property type="evidence" value="ECO:0007669"/>
    <property type="project" value="TreeGrafter"/>
</dbReference>
<evidence type="ECO:0000313" key="5">
    <source>
        <dbReference type="EMBL" id="KAK7198188.1"/>
    </source>
</evidence>
<dbReference type="PANTHER" id="PTHR24346:SF30">
    <property type="entry name" value="MATERNAL EMBRYONIC LEUCINE ZIPPER KINASE"/>
    <property type="match status" value="1"/>
</dbReference>
<dbReference type="Proteomes" id="UP001430356">
    <property type="component" value="Unassembled WGS sequence"/>
</dbReference>
<feature type="compositionally biased region" description="Low complexity" evidence="3">
    <location>
        <begin position="708"/>
        <end position="730"/>
    </location>
</feature>
<dbReference type="PROSITE" id="PS50011">
    <property type="entry name" value="PROTEIN_KINASE_DOM"/>
    <property type="match status" value="1"/>
</dbReference>
<dbReference type="Pfam" id="PF00069">
    <property type="entry name" value="Pkinase"/>
    <property type="match status" value="1"/>
</dbReference>
<dbReference type="EMBL" id="JAECZO010000136">
    <property type="protein sequence ID" value="KAK7198188.1"/>
    <property type="molecule type" value="Genomic_DNA"/>
</dbReference>
<dbReference type="GO" id="GO:0005524">
    <property type="term" value="F:ATP binding"/>
    <property type="evidence" value="ECO:0007669"/>
    <property type="project" value="UniProtKB-KW"/>
</dbReference>
<feature type="domain" description="Protein kinase" evidence="4">
    <location>
        <begin position="13"/>
        <end position="296"/>
    </location>
</feature>
<dbReference type="AlphaFoldDB" id="A0AAW0EVQ1"/>
<dbReference type="FunFam" id="1.10.510.10:FF:001268">
    <property type="entry name" value="Protein lipid droplet kinase (LDK)"/>
    <property type="match status" value="1"/>
</dbReference>
<organism evidence="5 6">
    <name type="scientific">Novymonas esmeraldas</name>
    <dbReference type="NCBI Taxonomy" id="1808958"/>
    <lineage>
        <taxon>Eukaryota</taxon>
        <taxon>Discoba</taxon>
        <taxon>Euglenozoa</taxon>
        <taxon>Kinetoplastea</taxon>
        <taxon>Metakinetoplastina</taxon>
        <taxon>Trypanosomatida</taxon>
        <taxon>Trypanosomatidae</taxon>
        <taxon>Novymonas</taxon>
    </lineage>
</organism>
<sequence>MATGKVIGDAVQYRLDAPIASGAFSTVYRCTELSSGQTYAMKVVDKRVATRNKMTEALIREVNALEIAGNSPYVTGLVDKMVSKHNYYLVMDLAEGGTLLDLIREQRQELKQLQASLHSSKSLLDSVQLSAMPFMQYERVQHFFKQLLLALHTLHDRNVVHRDVKAENILLNKRRTRLVLSDFGFACHCLPGTELHRACGTLKYCAPELLREYPSYDGRKVDVWAAGVTLYVMLFGGFPYRCSRGDPDALLEVIETTAYRLPRPIPAPIEDILRHMLCLDATQRWSVKQLLQHPWMSGLELRSPSVRSATSVRHFSGDALSLTATGAVDAAEVVADMLSEDHPPVDALPSDEDDVDDGFYQGSEHEPLNSSVSSGPNRSTTSTQQPVARASHTGSRLSHREVISLPVSTPSTPLHHGVAAAPHGGLEAWGTHAADGGTTSPSAAPGFSRQSTKQEILQHGTVSTSMTSIESSIASDDEREEDEEDGDSADDTHYWDEVREGVAGRGGGGTSMSSSLSTGTSCGSGVSLGGWRGRYSYGVWLTARMAAHLISFIAVCVIAVALRVVFKRDIIDLPLPESIRDYVSFLLATPLRRPRAHLTDAAAARSASPTGEASSALTASTSTSASPSASPLSLLRSDDRGGSGAHLHLMTPPIPGAGLRRYVRTADQLMRDSFVGSVVMSHNASLADFARRRTGTPLPGELSEDHSLSSSPGAPSLATAAPSLATVVPTRSSVTRHTATNGERAALPLPLPLPLPVSAERHRRKARRASSPAAGADGGDDNDADAHREGERPARDSALRKERRRQQSSRPPLVSLVDPVAAEVAGPSTLHGSVTAKTPLRSEGQPVDSQEGATDDTGSGDSVLDRPIYSPHHHFMFSPIGPMPTAPEGHQRGMEDFPVAATTVQHA</sequence>
<evidence type="ECO:0000256" key="1">
    <source>
        <dbReference type="ARBA" id="ARBA00022741"/>
    </source>
</evidence>
<dbReference type="Gene3D" id="1.10.510.10">
    <property type="entry name" value="Transferase(Phosphotransferase) domain 1"/>
    <property type="match status" value="1"/>
</dbReference>
<dbReference type="GO" id="GO:0004674">
    <property type="term" value="F:protein serine/threonine kinase activity"/>
    <property type="evidence" value="ECO:0007669"/>
    <property type="project" value="TreeGrafter"/>
</dbReference>
<evidence type="ECO:0000259" key="4">
    <source>
        <dbReference type="PROSITE" id="PS50011"/>
    </source>
</evidence>
<proteinExistence type="predicted"/>
<accession>A0AAW0EVQ1</accession>
<comment type="caution">
    <text evidence="5">The sequence shown here is derived from an EMBL/GenBank/DDBJ whole genome shotgun (WGS) entry which is preliminary data.</text>
</comment>
<evidence type="ECO:0000313" key="6">
    <source>
        <dbReference type="Proteomes" id="UP001430356"/>
    </source>
</evidence>
<name>A0AAW0EVQ1_9TRYP</name>
<feature type="compositionally biased region" description="Polar residues" evidence="3">
    <location>
        <begin position="458"/>
        <end position="467"/>
    </location>
</feature>
<keyword evidence="5" id="KW-0418">Kinase</keyword>
<evidence type="ECO:0000256" key="2">
    <source>
        <dbReference type="ARBA" id="ARBA00022840"/>
    </source>
</evidence>
<protein>
    <submittedName>
        <fullName evidence="5">Protein kinase</fullName>
    </submittedName>
</protein>
<keyword evidence="6" id="KW-1185">Reference proteome</keyword>
<dbReference type="GO" id="GO:0035556">
    <property type="term" value="P:intracellular signal transduction"/>
    <property type="evidence" value="ECO:0007669"/>
    <property type="project" value="TreeGrafter"/>
</dbReference>
<feature type="compositionally biased region" description="Low complexity" evidence="3">
    <location>
        <begin position="613"/>
        <end position="635"/>
    </location>
</feature>
<dbReference type="PANTHER" id="PTHR24346">
    <property type="entry name" value="MAP/MICROTUBULE AFFINITY-REGULATING KINASE"/>
    <property type="match status" value="1"/>
</dbReference>
<dbReference type="InterPro" id="IPR000719">
    <property type="entry name" value="Prot_kinase_dom"/>
</dbReference>
<gene>
    <name evidence="5" type="ORF">NESM_000775500</name>
</gene>
<feature type="region of interest" description="Disordered" evidence="3">
    <location>
        <begin position="695"/>
        <end position="862"/>
    </location>
</feature>
<feature type="compositionally biased region" description="Polar residues" evidence="3">
    <location>
        <begin position="368"/>
        <end position="396"/>
    </location>
</feature>
<feature type="region of interest" description="Disordered" evidence="3">
    <location>
        <begin position="458"/>
        <end position="495"/>
    </location>
</feature>